<dbReference type="EMBL" id="UAQM01000022">
    <property type="protein sequence ID" value="SPU45863.1"/>
    <property type="molecule type" value="Genomic_DNA"/>
</dbReference>
<dbReference type="PANTHER" id="PTHR38453:SF1">
    <property type="entry name" value="CYTOPLASMIC PROTEIN"/>
    <property type="match status" value="1"/>
</dbReference>
<dbReference type="RefSeq" id="WP_252865681.1">
    <property type="nucleotide sequence ID" value="NZ_UAQM01000022.1"/>
</dbReference>
<organism evidence="1 2">
    <name type="scientific">Brevundimonas diminuta</name>
    <name type="common">Pseudomonas diminuta</name>
    <dbReference type="NCBI Taxonomy" id="293"/>
    <lineage>
        <taxon>Bacteria</taxon>
        <taxon>Pseudomonadati</taxon>
        <taxon>Pseudomonadota</taxon>
        <taxon>Alphaproteobacteria</taxon>
        <taxon>Caulobacterales</taxon>
        <taxon>Caulobacteraceae</taxon>
        <taxon>Brevundimonas</taxon>
    </lineage>
</organism>
<dbReference type="Proteomes" id="UP000250358">
    <property type="component" value="Unassembled WGS sequence"/>
</dbReference>
<dbReference type="Pfam" id="PF04328">
    <property type="entry name" value="Sel_put"/>
    <property type="match status" value="1"/>
</dbReference>
<proteinExistence type="predicted"/>
<gene>
    <name evidence="1" type="ORF">NCTC11165_02186</name>
</gene>
<dbReference type="AlphaFoldDB" id="A0A2X1AM30"/>
<dbReference type="PANTHER" id="PTHR38453">
    <property type="entry name" value="CYTOPLASMIC PROTEIN-RELATED"/>
    <property type="match status" value="1"/>
</dbReference>
<sequence>MLKSSSSSATTGGADLLCACRDTLVRWGKDARRTAGLMIGQPDYDAYVAHAKATHPDQAPLDRTAFFRLHEARRFGEGGGFRCC</sequence>
<reference evidence="1 2" key="1">
    <citation type="submission" date="2018-06" db="EMBL/GenBank/DDBJ databases">
        <authorList>
            <consortium name="Pathogen Informatics"/>
            <person name="Doyle S."/>
        </authorList>
    </citation>
    <scope>NUCLEOTIDE SEQUENCE [LARGE SCALE GENOMIC DNA]</scope>
    <source>
        <strain evidence="1 2">NCTC11165</strain>
    </source>
</reference>
<accession>A0A2X1AM30</accession>
<evidence type="ECO:0000313" key="2">
    <source>
        <dbReference type="Proteomes" id="UP000250358"/>
    </source>
</evidence>
<evidence type="ECO:0000313" key="1">
    <source>
        <dbReference type="EMBL" id="SPU45863.1"/>
    </source>
</evidence>
<dbReference type="InterPro" id="IPR007423">
    <property type="entry name" value="Sel_put"/>
</dbReference>
<name>A0A2X1AM30_BREDI</name>
<protein>
    <submittedName>
        <fullName evidence="1">Uncharacterized small protein</fullName>
    </submittedName>
</protein>